<evidence type="ECO:0000313" key="7">
    <source>
        <dbReference type="EMBL" id="TDW96030.1"/>
    </source>
</evidence>
<dbReference type="EMBL" id="SODV01000002">
    <property type="protein sequence ID" value="TDW96030.1"/>
    <property type="molecule type" value="Genomic_DNA"/>
</dbReference>
<dbReference type="Pfam" id="PF04542">
    <property type="entry name" value="Sigma70_r2"/>
    <property type="match status" value="1"/>
</dbReference>
<dbReference type="PANTHER" id="PTHR43133:SF46">
    <property type="entry name" value="RNA POLYMERASE SIGMA-70 FACTOR ECF SUBFAMILY"/>
    <property type="match status" value="1"/>
</dbReference>
<keyword evidence="8" id="KW-1185">Reference proteome</keyword>
<dbReference type="InterPro" id="IPR039425">
    <property type="entry name" value="RNA_pol_sigma-70-like"/>
</dbReference>
<dbReference type="NCBIfam" id="TIGR02937">
    <property type="entry name" value="sigma70-ECF"/>
    <property type="match status" value="1"/>
</dbReference>
<sequence>MSSILHQDDAALWLLMKQGKEDAFEAIYRKYVGDLLHYGERMGMGEDVLKDLIQDLFVEIWRSRERIAETDSAKFYLFKALRYKMIRHNQQAMSALPLNGEWIPSEESVESRILTEEQEYLTARHLHEAIGKLPKRQQEIIHLRFFQGFSNQEIASLMNLQYQSATNLIHRSLQRIRQYFREPMLPFFLLAFLWF</sequence>
<dbReference type="Pfam" id="PF08281">
    <property type="entry name" value="Sigma70_r4_2"/>
    <property type="match status" value="1"/>
</dbReference>
<dbReference type="RefSeq" id="WP_133995932.1">
    <property type="nucleotide sequence ID" value="NZ_SODV01000002.1"/>
</dbReference>
<evidence type="ECO:0000256" key="1">
    <source>
        <dbReference type="ARBA" id="ARBA00010641"/>
    </source>
</evidence>
<proteinExistence type="inferred from homology"/>
<evidence type="ECO:0000313" key="8">
    <source>
        <dbReference type="Proteomes" id="UP000294498"/>
    </source>
</evidence>
<evidence type="ECO:0000259" key="5">
    <source>
        <dbReference type="Pfam" id="PF04542"/>
    </source>
</evidence>
<dbReference type="SUPFAM" id="SSF88659">
    <property type="entry name" value="Sigma3 and sigma4 domains of RNA polymerase sigma factors"/>
    <property type="match status" value="1"/>
</dbReference>
<dbReference type="InterPro" id="IPR013325">
    <property type="entry name" value="RNA_pol_sigma_r2"/>
</dbReference>
<dbReference type="GO" id="GO:0006352">
    <property type="term" value="P:DNA-templated transcription initiation"/>
    <property type="evidence" value="ECO:0007669"/>
    <property type="project" value="InterPro"/>
</dbReference>
<dbReference type="InterPro" id="IPR007627">
    <property type="entry name" value="RNA_pol_sigma70_r2"/>
</dbReference>
<dbReference type="InterPro" id="IPR014284">
    <property type="entry name" value="RNA_pol_sigma-70_dom"/>
</dbReference>
<protein>
    <submittedName>
        <fullName evidence="7">RNA polymerase sigma-70 factor (ECF subfamily)</fullName>
    </submittedName>
</protein>
<feature type="domain" description="RNA polymerase sigma factor 70 region 4 type 2" evidence="6">
    <location>
        <begin position="126"/>
        <end position="176"/>
    </location>
</feature>
<dbReference type="AlphaFoldDB" id="A0A4R8DGE4"/>
<keyword evidence="4" id="KW-0804">Transcription</keyword>
<dbReference type="InterPro" id="IPR036388">
    <property type="entry name" value="WH-like_DNA-bd_sf"/>
</dbReference>
<dbReference type="Gene3D" id="1.10.1740.10">
    <property type="match status" value="1"/>
</dbReference>
<keyword evidence="3" id="KW-0731">Sigma factor</keyword>
<dbReference type="GO" id="GO:0003677">
    <property type="term" value="F:DNA binding"/>
    <property type="evidence" value="ECO:0007669"/>
    <property type="project" value="InterPro"/>
</dbReference>
<dbReference type="InterPro" id="IPR013324">
    <property type="entry name" value="RNA_pol_sigma_r3/r4-like"/>
</dbReference>
<name>A0A4R8DGE4_9BACT</name>
<comment type="caution">
    <text evidence="7">The sequence shown here is derived from an EMBL/GenBank/DDBJ whole genome shotgun (WGS) entry which is preliminary data.</text>
</comment>
<dbReference type="InterPro" id="IPR013249">
    <property type="entry name" value="RNA_pol_sigma70_r4_t2"/>
</dbReference>
<accession>A0A4R8DGE4</accession>
<dbReference type="PANTHER" id="PTHR43133">
    <property type="entry name" value="RNA POLYMERASE ECF-TYPE SIGMA FACTO"/>
    <property type="match status" value="1"/>
</dbReference>
<comment type="similarity">
    <text evidence="1">Belongs to the sigma-70 factor family. ECF subfamily.</text>
</comment>
<dbReference type="OrthoDB" id="9150024at2"/>
<evidence type="ECO:0000256" key="4">
    <source>
        <dbReference type="ARBA" id="ARBA00023163"/>
    </source>
</evidence>
<dbReference type="Proteomes" id="UP000294498">
    <property type="component" value="Unassembled WGS sequence"/>
</dbReference>
<dbReference type="GO" id="GO:0016987">
    <property type="term" value="F:sigma factor activity"/>
    <property type="evidence" value="ECO:0007669"/>
    <property type="project" value="UniProtKB-KW"/>
</dbReference>
<dbReference type="SUPFAM" id="SSF88946">
    <property type="entry name" value="Sigma2 domain of RNA polymerase sigma factors"/>
    <property type="match status" value="1"/>
</dbReference>
<keyword evidence="2" id="KW-0805">Transcription regulation</keyword>
<evidence type="ECO:0000256" key="3">
    <source>
        <dbReference type="ARBA" id="ARBA00023082"/>
    </source>
</evidence>
<reference evidence="7 8" key="1">
    <citation type="submission" date="2019-03" db="EMBL/GenBank/DDBJ databases">
        <title>Genomic Encyclopedia of Type Strains, Phase IV (KMG-IV): sequencing the most valuable type-strain genomes for metagenomic binning, comparative biology and taxonomic classification.</title>
        <authorList>
            <person name="Goeker M."/>
        </authorList>
    </citation>
    <scope>NUCLEOTIDE SEQUENCE [LARGE SCALE GENOMIC DNA]</scope>
    <source>
        <strain evidence="7 8">DSM 100059</strain>
    </source>
</reference>
<gene>
    <name evidence="7" type="ORF">EDB95_3852</name>
</gene>
<organism evidence="7 8">
    <name type="scientific">Dinghuibacter silviterrae</name>
    <dbReference type="NCBI Taxonomy" id="1539049"/>
    <lineage>
        <taxon>Bacteria</taxon>
        <taxon>Pseudomonadati</taxon>
        <taxon>Bacteroidota</taxon>
        <taxon>Chitinophagia</taxon>
        <taxon>Chitinophagales</taxon>
        <taxon>Chitinophagaceae</taxon>
        <taxon>Dinghuibacter</taxon>
    </lineage>
</organism>
<dbReference type="Gene3D" id="1.10.10.10">
    <property type="entry name" value="Winged helix-like DNA-binding domain superfamily/Winged helix DNA-binding domain"/>
    <property type="match status" value="1"/>
</dbReference>
<dbReference type="CDD" id="cd06171">
    <property type="entry name" value="Sigma70_r4"/>
    <property type="match status" value="1"/>
</dbReference>
<evidence type="ECO:0000256" key="2">
    <source>
        <dbReference type="ARBA" id="ARBA00023015"/>
    </source>
</evidence>
<feature type="domain" description="RNA polymerase sigma-70 region 2" evidence="5">
    <location>
        <begin position="27"/>
        <end position="88"/>
    </location>
</feature>
<evidence type="ECO:0000259" key="6">
    <source>
        <dbReference type="Pfam" id="PF08281"/>
    </source>
</evidence>